<evidence type="ECO:0000313" key="3">
    <source>
        <dbReference type="EMBL" id="GIY68842.1"/>
    </source>
</evidence>
<evidence type="ECO:0000256" key="1">
    <source>
        <dbReference type="SAM" id="MobiDB-lite"/>
    </source>
</evidence>
<dbReference type="Pfam" id="PF18701">
    <property type="entry name" value="DUF5641"/>
    <property type="match status" value="1"/>
</dbReference>
<organism evidence="3 4">
    <name type="scientific">Caerostris darwini</name>
    <dbReference type="NCBI Taxonomy" id="1538125"/>
    <lineage>
        <taxon>Eukaryota</taxon>
        <taxon>Metazoa</taxon>
        <taxon>Ecdysozoa</taxon>
        <taxon>Arthropoda</taxon>
        <taxon>Chelicerata</taxon>
        <taxon>Arachnida</taxon>
        <taxon>Araneae</taxon>
        <taxon>Araneomorphae</taxon>
        <taxon>Entelegynae</taxon>
        <taxon>Araneoidea</taxon>
        <taxon>Araneidae</taxon>
        <taxon>Caerostris</taxon>
    </lineage>
</organism>
<dbReference type="Pfam" id="PF03564">
    <property type="entry name" value="DUF1759"/>
    <property type="match status" value="1"/>
</dbReference>
<dbReference type="EMBL" id="BPLQ01012958">
    <property type="protein sequence ID" value="GIY68842.1"/>
    <property type="molecule type" value="Genomic_DNA"/>
</dbReference>
<name>A0AAV4VEV5_9ARAC</name>
<keyword evidence="3" id="KW-0695">RNA-directed DNA polymerase</keyword>
<keyword evidence="3" id="KW-0808">Transferase</keyword>
<dbReference type="InterPro" id="IPR040676">
    <property type="entry name" value="DUF5641"/>
</dbReference>
<keyword evidence="3" id="KW-0548">Nucleotidyltransferase</keyword>
<dbReference type="PANTHER" id="PTHR47331:SF1">
    <property type="entry name" value="GAG-LIKE PROTEIN"/>
    <property type="match status" value="1"/>
</dbReference>
<feature type="region of interest" description="Disordered" evidence="1">
    <location>
        <begin position="1485"/>
        <end position="1517"/>
    </location>
</feature>
<feature type="domain" description="DUF5641" evidence="2">
    <location>
        <begin position="1376"/>
        <end position="1468"/>
    </location>
</feature>
<dbReference type="SUPFAM" id="SSF56672">
    <property type="entry name" value="DNA/RNA polymerases"/>
    <property type="match status" value="1"/>
</dbReference>
<accession>A0AAV4VEV5</accession>
<dbReference type="InterPro" id="IPR043128">
    <property type="entry name" value="Rev_trsase/Diguanyl_cyclase"/>
</dbReference>
<dbReference type="Gene3D" id="3.30.70.270">
    <property type="match status" value="1"/>
</dbReference>
<dbReference type="InterPro" id="IPR008042">
    <property type="entry name" value="Retrotrans_Pao"/>
</dbReference>
<dbReference type="PANTHER" id="PTHR47331">
    <property type="entry name" value="PHD-TYPE DOMAIN-CONTAINING PROTEIN"/>
    <property type="match status" value="1"/>
</dbReference>
<evidence type="ECO:0000259" key="2">
    <source>
        <dbReference type="Pfam" id="PF18701"/>
    </source>
</evidence>
<dbReference type="InterPro" id="IPR043502">
    <property type="entry name" value="DNA/RNA_pol_sf"/>
</dbReference>
<reference evidence="3 4" key="1">
    <citation type="submission" date="2021-06" db="EMBL/GenBank/DDBJ databases">
        <title>Caerostris darwini draft genome.</title>
        <authorList>
            <person name="Kono N."/>
            <person name="Arakawa K."/>
        </authorList>
    </citation>
    <scope>NUCLEOTIDE SEQUENCE [LARGE SCALE GENOMIC DNA]</scope>
</reference>
<dbReference type="Proteomes" id="UP001054837">
    <property type="component" value="Unassembled WGS sequence"/>
</dbReference>
<evidence type="ECO:0000313" key="4">
    <source>
        <dbReference type="Proteomes" id="UP001054837"/>
    </source>
</evidence>
<dbReference type="Pfam" id="PF05380">
    <property type="entry name" value="Peptidase_A17"/>
    <property type="match status" value="1"/>
</dbReference>
<keyword evidence="4" id="KW-1185">Reference proteome</keyword>
<protein>
    <submittedName>
        <fullName evidence="3">Reverse transcriptase</fullName>
    </submittedName>
</protein>
<dbReference type="Gene3D" id="3.10.10.10">
    <property type="entry name" value="HIV Type 1 Reverse Transcriptase, subunit A, domain 1"/>
    <property type="match status" value="1"/>
</dbReference>
<gene>
    <name evidence="3" type="primary">AVEN_237749_1</name>
    <name evidence="3" type="ORF">CDAR_173821</name>
</gene>
<comment type="caution">
    <text evidence="3">The sequence shown here is derived from an EMBL/GenBank/DDBJ whole genome shotgun (WGS) entry which is preliminary data.</text>
</comment>
<proteinExistence type="predicted"/>
<sequence>MNRRRVSWLVNQNRCQIRQKLLQSLNEGQFQTVNERTLRWGLQAIEIWISANIFDEIHRKVDIEKDIHVQYNKINEKAERLSKVDEEIKDLIDLTDEEYDTVESYRDRFTEIRVIYEKYYNQQNETSSVVSNKCTPDNLQLPKLRLKEYDLMPRSWVAFWGQFCRIDEDESIRLEDKFQYLLSSLKTNTKARDIVESYPPSKENYSKVIEHLKSRFGRKDLLIEVYIRDLLALVNSKTNIKLSDLYDKLGSYLRALETLGVTTSNYAAMLYPVVESCLPVEILKAWDRHRLNREVKEDSILTTEKVLENLMSFLRHEVEGEEHRVLAETAFGNGIKRKDTHKPVHKDEPTAATLIANSSAGENNCVFCDRSHPSQECRKISNMNYDDRKRQVMLKRCCLVCLKPGHMAKKCHSNVRCLICERRHYALLCPDLRKGNSSLPKRKVADEEAKSTEILLTNHSSEYEIYLKTIIVRLRHKGKEVCVRALMDDGSHRSYIEKSLVAELNLSPSGTEVLSQGLFGGGISPTAEHGRFSVTVESLDRKYSTSVALLDQPKICSTLPRIRDKTLLTKLASRGIVLTDVGRDTPPIRILLGADVLGSILTGRIEVFASGLSAVETLLGWTILGLGKKKQVVNMVTLSLQNFELPKIWDLEVLDIKDPVERKNKTLLEEETLIHFKETIRFQEDQRYEVALPWLAGHPPVYDKYDVAESRLRSVTKRLVKENIYEVYDDVLRQWQKEGIIETIPENEISMPGHYLPHRPVIKSSSLTTKVRPVFDASFKQPGYSSLNECLSAGPSLSEQISPLLLRFRTNAIGVIADIKQAFLQLSVRPEDRNFLRFLWWNTEDRTKLEFFRHCRVVFGVTSSPFLLNASVRHHLDSTEYQIESLQATVKKLKRGFYVDNLTISVENQQELLEFKAQTMKIMNAASFELRCWAHTGTKHSETQNVLGLKWDTETDELYCVSPETDMGISDNISKRKLLSIVNSIYDPIGFTSPATLLPKLLLQEAWRNKLDWDEELTLDMQLRYRRWAKHIAIIEKCRIPRRILYGNFKKATLHIFTDASAHGYACCSFLRCEDEGEVKVSLISAKARVAPVQRPTIPRLELLGAAIGARIASTILEALDLPLKTYFWTDSMIVLGWITNTEPWNTFVGNRVKEIRELTKMEDWRFVPGDVNPADLPSRSCNWFELLQSRWWEGPKWLYEPPEFWPYTEITLPEEAMKERRKSVVVNLNIDTKEHFGNRLLYFSSYPRIIRMIAWILRFCQNIRVSSHKLTKELSYEEIQSAEEALIRIIQSEWPTDIQEKYAQTIQFYEENKILKEMATLLCECESIVNGRPLTYIYDDPNELRAIKPSDFIQDIKGNETMDLDIVDAKHLRKRIRYLQNLRYQLRQRFQKEYLSELIRSPQSFSKRRNLSPGDIVLVGSDNTKRLNWPLGRIIELFKGKDNVERVARLRVAKGEIIRPIQRIYPLELSSSEILNDVPVRVKDSSDISDNDNQHTVSNEQSFEPKDPPKEQLETLKRSRFGRQIVPVKRLDL</sequence>
<dbReference type="InterPro" id="IPR005312">
    <property type="entry name" value="DUF1759"/>
</dbReference>
<dbReference type="GO" id="GO:0003964">
    <property type="term" value="F:RNA-directed DNA polymerase activity"/>
    <property type="evidence" value="ECO:0007669"/>
    <property type="project" value="UniProtKB-KW"/>
</dbReference>
<feature type="compositionally biased region" description="Basic and acidic residues" evidence="1">
    <location>
        <begin position="1504"/>
        <end position="1517"/>
    </location>
</feature>